<dbReference type="PANTHER" id="PTHR43031">
    <property type="entry name" value="FAD-DEPENDENT OXIDOREDUCTASE"/>
    <property type="match status" value="1"/>
</dbReference>
<dbReference type="Gene3D" id="3.40.250.10">
    <property type="entry name" value="Rhodanese-like domain"/>
    <property type="match status" value="1"/>
</dbReference>
<keyword evidence="3" id="KW-1185">Reference proteome</keyword>
<sequence>MLNRIGGRFIVLAALISFLGCAGVGTEKEMPSQDESGEMVGVEAELLSAYMQDQSLLTLVDARTVGEFEAGHVNGAINVPLGDFDEMREHLTIGLDEMVLVYCKSGTRAKRLANKLSAVGYKDVRVISSHHLKFIEGEILFANLD</sequence>
<evidence type="ECO:0000313" key="3">
    <source>
        <dbReference type="Proteomes" id="UP001055658"/>
    </source>
</evidence>
<dbReference type="InterPro" id="IPR036873">
    <property type="entry name" value="Rhodanese-like_dom_sf"/>
</dbReference>
<dbReference type="RefSeq" id="WP_252083311.1">
    <property type="nucleotide sequence ID" value="NZ_CP092418.1"/>
</dbReference>
<evidence type="ECO:0000313" key="2">
    <source>
        <dbReference type="EMBL" id="USD20906.1"/>
    </source>
</evidence>
<proteinExistence type="predicted"/>
<dbReference type="Pfam" id="PF00581">
    <property type="entry name" value="Rhodanese"/>
    <property type="match status" value="1"/>
</dbReference>
<dbReference type="PANTHER" id="PTHR43031:SF1">
    <property type="entry name" value="PYRIDINE NUCLEOTIDE-DISULPHIDE OXIDOREDUCTASE"/>
    <property type="match status" value="1"/>
</dbReference>
<dbReference type="InterPro" id="IPR050229">
    <property type="entry name" value="GlpE_sulfurtransferase"/>
</dbReference>
<protein>
    <submittedName>
        <fullName evidence="2">Rhodanese-like domain-containing protein</fullName>
    </submittedName>
</protein>
<dbReference type="PROSITE" id="PS51257">
    <property type="entry name" value="PROKAR_LIPOPROTEIN"/>
    <property type="match status" value="1"/>
</dbReference>
<accession>A0ABY4V9D9</accession>
<dbReference type="Proteomes" id="UP001055658">
    <property type="component" value="Chromosome"/>
</dbReference>
<evidence type="ECO:0000259" key="1">
    <source>
        <dbReference type="PROSITE" id="PS50206"/>
    </source>
</evidence>
<dbReference type="CDD" id="cd00158">
    <property type="entry name" value="RHOD"/>
    <property type="match status" value="1"/>
</dbReference>
<reference evidence="2" key="1">
    <citation type="submission" date="2022-02" db="EMBL/GenBank/DDBJ databases">
        <title>Coral-associated bacteria.</title>
        <authorList>
            <person name="Tang K."/>
            <person name="Wang X."/>
        </authorList>
    </citation>
    <scope>NUCLEOTIDE SEQUENCE</scope>
    <source>
        <strain evidence="2">SCSIO 43006</strain>
    </source>
</reference>
<feature type="domain" description="Rhodanese" evidence="1">
    <location>
        <begin position="57"/>
        <end position="136"/>
    </location>
</feature>
<dbReference type="EMBL" id="CP092418">
    <property type="protein sequence ID" value="USD20906.1"/>
    <property type="molecule type" value="Genomic_DNA"/>
</dbReference>
<dbReference type="PROSITE" id="PS50206">
    <property type="entry name" value="RHODANESE_3"/>
    <property type="match status" value="1"/>
</dbReference>
<dbReference type="SMART" id="SM00450">
    <property type="entry name" value="RHOD"/>
    <property type="match status" value="1"/>
</dbReference>
<organism evidence="2 3">
    <name type="scientific">Microbulbifer variabilis</name>
    <dbReference type="NCBI Taxonomy" id="266805"/>
    <lineage>
        <taxon>Bacteria</taxon>
        <taxon>Pseudomonadati</taxon>
        <taxon>Pseudomonadota</taxon>
        <taxon>Gammaproteobacteria</taxon>
        <taxon>Cellvibrionales</taxon>
        <taxon>Microbulbiferaceae</taxon>
        <taxon>Microbulbifer</taxon>
    </lineage>
</organism>
<gene>
    <name evidence="2" type="ORF">MJO52_17860</name>
</gene>
<dbReference type="InterPro" id="IPR001763">
    <property type="entry name" value="Rhodanese-like_dom"/>
</dbReference>
<dbReference type="SUPFAM" id="SSF52821">
    <property type="entry name" value="Rhodanese/Cell cycle control phosphatase"/>
    <property type="match status" value="1"/>
</dbReference>
<name>A0ABY4V9D9_9GAMM</name>